<reference evidence="2" key="1">
    <citation type="journal article" date="2018" name="Nat. Commun.">
        <title>Diversity and evolution of the emerging Pandoraviridae family.</title>
        <authorList>
            <person name="Legendre M."/>
            <person name="Fabre E."/>
            <person name="Poirot O."/>
            <person name="Jeudy S."/>
            <person name="Lartigue A."/>
            <person name="Alempic J.M."/>
            <person name="Beucher L."/>
            <person name="Philippe N."/>
            <person name="Bertaux L."/>
            <person name="Christo-Foroux E."/>
            <person name="Labadie K."/>
            <person name="Coute Y."/>
            <person name="Abergel C."/>
            <person name="Claverie J.M."/>
        </authorList>
    </citation>
    <scope>NUCLEOTIDE SEQUENCE [LARGE SCALE GENOMIC DNA]</scope>
    <source>
        <strain evidence="2">Quercus</strain>
    </source>
</reference>
<dbReference type="GeneID" id="36843913"/>
<evidence type="ECO:0000256" key="1">
    <source>
        <dbReference type="SAM" id="MobiDB-lite"/>
    </source>
</evidence>
<dbReference type="Proteomes" id="UP000248852">
    <property type="component" value="Segment"/>
</dbReference>
<dbReference type="RefSeq" id="YP_009483041.1">
    <property type="nucleotide sequence ID" value="NC_037667.1"/>
</dbReference>
<proteinExistence type="predicted"/>
<name>A0A2U7U8R3_9VIRU</name>
<organism evidence="2">
    <name type="scientific">Pandoravirus quercus</name>
    <dbReference type="NCBI Taxonomy" id="2107709"/>
    <lineage>
        <taxon>Viruses</taxon>
        <taxon>Pandoravirus</taxon>
    </lineage>
</organism>
<feature type="region of interest" description="Disordered" evidence="1">
    <location>
        <begin position="61"/>
        <end position="94"/>
    </location>
</feature>
<protein>
    <submittedName>
        <fullName evidence="2">Uncharacterized protein</fullName>
    </submittedName>
</protein>
<sequence length="94" mass="10509">MGLVSSFFLDNRATAMGDGIKNRACVGALSMTAWMPRTKKPAFFQAQFFVLSRVWRQERARPSMTRKKTARDHRHSASGLVQWPLGPRVGDSAA</sequence>
<dbReference type="EMBL" id="MG011689">
    <property type="protein sequence ID" value="AVK74772.1"/>
    <property type="molecule type" value="Genomic_DNA"/>
</dbReference>
<accession>A0A2U7U8R3</accession>
<dbReference type="KEGG" id="vg:36843913"/>
<gene>
    <name evidence="2" type="ORF">pqer_cds_350</name>
</gene>
<feature type="compositionally biased region" description="Basic residues" evidence="1">
    <location>
        <begin position="64"/>
        <end position="76"/>
    </location>
</feature>
<evidence type="ECO:0000313" key="2">
    <source>
        <dbReference type="EMBL" id="AVK74772.1"/>
    </source>
</evidence>